<dbReference type="EMBL" id="OOIL02000230">
    <property type="protein sequence ID" value="VFQ62581.1"/>
    <property type="molecule type" value="Genomic_DNA"/>
</dbReference>
<evidence type="ECO:0000313" key="3">
    <source>
        <dbReference type="EMBL" id="VFQ62581.1"/>
    </source>
</evidence>
<reference evidence="3 4" key="1">
    <citation type="submission" date="2018-04" db="EMBL/GenBank/DDBJ databases">
        <authorList>
            <person name="Vogel A."/>
        </authorList>
    </citation>
    <scope>NUCLEOTIDE SEQUENCE [LARGE SCALE GENOMIC DNA]</scope>
</reference>
<dbReference type="AlphaFoldDB" id="A0A484K9B9"/>
<gene>
    <name evidence="3" type="ORF">CCAM_LOCUS4357</name>
</gene>
<dbReference type="PANTHER" id="PTHR47718:SF17">
    <property type="entry name" value="PROTEIN FAR1-RELATED SEQUENCE 5-LIKE"/>
    <property type="match status" value="1"/>
</dbReference>
<evidence type="ECO:0000259" key="2">
    <source>
        <dbReference type="Pfam" id="PF10551"/>
    </source>
</evidence>
<keyword evidence="4" id="KW-1185">Reference proteome</keyword>
<evidence type="ECO:0000313" key="4">
    <source>
        <dbReference type="Proteomes" id="UP000595140"/>
    </source>
</evidence>
<dbReference type="PANTHER" id="PTHR47718">
    <property type="entry name" value="OS01G0519700 PROTEIN"/>
    <property type="match status" value="1"/>
</dbReference>
<dbReference type="Proteomes" id="UP000595140">
    <property type="component" value="Unassembled WGS sequence"/>
</dbReference>
<dbReference type="OrthoDB" id="1165684at2759"/>
<accession>A0A484K9B9</accession>
<sequence length="323" mass="37176">MKEDYCLFGDLIVHDTTYRTNKYEMICGPFVGVNNHTHNCMFGCGFLLNERIESFEWLFHTFLEAMGGLHPKTIMTDKSFAMSSAISSVFPNSKHRLCVWHISENSKKHIRDLRNQDGFLDLFDHVLKLCHIIPEFDYYWNRLVTEYSCMNNDWLKKLYNLREKWCPTFSKDFFSVGILSSQRSESTNPALSRKVSATATLCDFYHFFCETMQRKVHKVLSSSDSNEVARALCEEAFNKLKVDVEAHVGSIYFSDTDSPHNGEVQISNPKGSRNKGERNVRRKSVREKKTNQARGRKQAIHRSASTCSAELPSSMVCSSLLDT</sequence>
<feature type="domain" description="MULE transposase" evidence="2">
    <location>
        <begin position="12"/>
        <end position="105"/>
    </location>
</feature>
<organism evidence="3 4">
    <name type="scientific">Cuscuta campestris</name>
    <dbReference type="NCBI Taxonomy" id="132261"/>
    <lineage>
        <taxon>Eukaryota</taxon>
        <taxon>Viridiplantae</taxon>
        <taxon>Streptophyta</taxon>
        <taxon>Embryophyta</taxon>
        <taxon>Tracheophyta</taxon>
        <taxon>Spermatophyta</taxon>
        <taxon>Magnoliopsida</taxon>
        <taxon>eudicotyledons</taxon>
        <taxon>Gunneridae</taxon>
        <taxon>Pentapetalae</taxon>
        <taxon>asterids</taxon>
        <taxon>lamiids</taxon>
        <taxon>Solanales</taxon>
        <taxon>Convolvulaceae</taxon>
        <taxon>Cuscuteae</taxon>
        <taxon>Cuscuta</taxon>
        <taxon>Cuscuta subgen. Grammica</taxon>
        <taxon>Cuscuta sect. Cleistogrammica</taxon>
    </lineage>
</organism>
<dbReference type="InterPro" id="IPR018289">
    <property type="entry name" value="MULE_transposase_dom"/>
</dbReference>
<evidence type="ECO:0000256" key="1">
    <source>
        <dbReference type="SAM" id="MobiDB-lite"/>
    </source>
</evidence>
<name>A0A484K9B9_9ASTE</name>
<feature type="region of interest" description="Disordered" evidence="1">
    <location>
        <begin position="259"/>
        <end position="306"/>
    </location>
</feature>
<dbReference type="Pfam" id="PF10551">
    <property type="entry name" value="MULE"/>
    <property type="match status" value="1"/>
</dbReference>
<protein>
    <recommendedName>
        <fullName evidence="2">MULE transposase domain-containing protein</fullName>
    </recommendedName>
</protein>
<proteinExistence type="predicted"/>